<dbReference type="GO" id="GO:0047958">
    <property type="term" value="F:glycine:2-oxoglutarate aminotransferase activity"/>
    <property type="evidence" value="ECO:0007669"/>
    <property type="project" value="TreeGrafter"/>
</dbReference>
<evidence type="ECO:0000256" key="4">
    <source>
        <dbReference type="ARBA" id="ARBA00022679"/>
    </source>
</evidence>
<name>A0A9W7HIE3_HIBTR</name>
<dbReference type="AlphaFoldDB" id="A0A9W7HIE3"/>
<evidence type="ECO:0000256" key="2">
    <source>
        <dbReference type="ARBA" id="ARBA00011738"/>
    </source>
</evidence>
<evidence type="ECO:0000256" key="5">
    <source>
        <dbReference type="ARBA" id="ARBA00022898"/>
    </source>
</evidence>
<evidence type="ECO:0000313" key="7">
    <source>
        <dbReference type="EMBL" id="GMI77941.1"/>
    </source>
</evidence>
<dbReference type="Gene3D" id="3.90.1150.10">
    <property type="entry name" value="Aspartate Aminotransferase, domain 1"/>
    <property type="match status" value="1"/>
</dbReference>
<evidence type="ECO:0000256" key="1">
    <source>
        <dbReference type="ARBA" id="ARBA00001933"/>
    </source>
</evidence>
<evidence type="ECO:0000313" key="8">
    <source>
        <dbReference type="Proteomes" id="UP001165190"/>
    </source>
</evidence>
<dbReference type="Gene3D" id="1.10.287.1970">
    <property type="match status" value="1"/>
</dbReference>
<proteinExistence type="inferred from homology"/>
<gene>
    <name evidence="7" type="ORF">HRI_001463400</name>
</gene>
<comment type="cofactor">
    <cofactor evidence="1">
        <name>pyridoxal 5'-phosphate</name>
        <dbReference type="ChEBI" id="CHEBI:597326"/>
    </cofactor>
</comment>
<dbReference type="GO" id="GO:0004021">
    <property type="term" value="F:L-alanine:2-oxoglutarate aminotransferase activity"/>
    <property type="evidence" value="ECO:0007669"/>
    <property type="project" value="TreeGrafter"/>
</dbReference>
<dbReference type="OrthoDB" id="1732682at2759"/>
<dbReference type="PANTHER" id="PTHR11751:SF373">
    <property type="entry name" value="GLUTAMATE--GLYOXYLATE AMINOTRANSFERASE 2"/>
    <property type="match status" value="1"/>
</dbReference>
<keyword evidence="3 7" id="KW-0032">Aminotransferase</keyword>
<accession>A0A9W7HIE3</accession>
<dbReference type="Proteomes" id="UP001165190">
    <property type="component" value="Unassembled WGS sequence"/>
</dbReference>
<dbReference type="InterPro" id="IPR045088">
    <property type="entry name" value="ALAT1/2-like"/>
</dbReference>
<evidence type="ECO:0000256" key="3">
    <source>
        <dbReference type="ARBA" id="ARBA00022576"/>
    </source>
</evidence>
<evidence type="ECO:0000256" key="6">
    <source>
        <dbReference type="ARBA" id="ARBA00025785"/>
    </source>
</evidence>
<dbReference type="GO" id="GO:0008453">
    <property type="term" value="F:alanine-glyoxylate transaminase activity"/>
    <property type="evidence" value="ECO:0007669"/>
    <property type="project" value="TreeGrafter"/>
</dbReference>
<keyword evidence="8" id="KW-1185">Reference proteome</keyword>
<organism evidence="7 8">
    <name type="scientific">Hibiscus trionum</name>
    <name type="common">Flower of an hour</name>
    <dbReference type="NCBI Taxonomy" id="183268"/>
    <lineage>
        <taxon>Eukaryota</taxon>
        <taxon>Viridiplantae</taxon>
        <taxon>Streptophyta</taxon>
        <taxon>Embryophyta</taxon>
        <taxon>Tracheophyta</taxon>
        <taxon>Spermatophyta</taxon>
        <taxon>Magnoliopsida</taxon>
        <taxon>eudicotyledons</taxon>
        <taxon>Gunneridae</taxon>
        <taxon>Pentapetalae</taxon>
        <taxon>rosids</taxon>
        <taxon>malvids</taxon>
        <taxon>Malvales</taxon>
        <taxon>Malvaceae</taxon>
        <taxon>Malvoideae</taxon>
        <taxon>Hibiscus</taxon>
    </lineage>
</organism>
<comment type="similarity">
    <text evidence="6">Belongs to the class-I pyridoxal-phosphate-dependent aminotransferase family. Alanine aminotransferase subfamily.</text>
</comment>
<dbReference type="EMBL" id="BSYR01000014">
    <property type="protein sequence ID" value="GMI77941.1"/>
    <property type="molecule type" value="Genomic_DNA"/>
</dbReference>
<protein>
    <submittedName>
        <fullName evidence="7">GLUTAMATE:GLYOXYLATE AMINOTRANSFERASE 1, glutamate:glyoxylate aminotransferase</fullName>
    </submittedName>
</protein>
<keyword evidence="4" id="KW-0808">Transferase</keyword>
<keyword evidence="5" id="KW-0663">Pyridoxal phosphate</keyword>
<comment type="caution">
    <text evidence="7">The sequence shown here is derived from an EMBL/GenBank/DDBJ whole genome shotgun (WGS) entry which is preliminary data.</text>
</comment>
<comment type="subunit">
    <text evidence="2">Homodimer.</text>
</comment>
<dbReference type="GO" id="GO:0009853">
    <property type="term" value="P:photorespiration"/>
    <property type="evidence" value="ECO:0007669"/>
    <property type="project" value="TreeGrafter"/>
</dbReference>
<dbReference type="FunFam" id="1.10.287.1970:FF:000001">
    <property type="entry name" value="Alanine aminotransferase 2"/>
    <property type="match status" value="1"/>
</dbReference>
<reference evidence="7" key="1">
    <citation type="submission" date="2023-05" db="EMBL/GenBank/DDBJ databases">
        <title>Genome and transcriptome analyses reveal genes involved in the formation of fine ridges on petal epidermal cells in Hibiscus trionum.</title>
        <authorList>
            <person name="Koshimizu S."/>
            <person name="Masuda S."/>
            <person name="Ishii T."/>
            <person name="Shirasu K."/>
            <person name="Hoshino A."/>
            <person name="Arita M."/>
        </authorList>
    </citation>
    <scope>NUCLEOTIDE SEQUENCE</scope>
    <source>
        <strain evidence="7">Hamamatsu line</strain>
    </source>
</reference>
<sequence length="107" mass="11764">MGIKALDYESLNENVKKIEYAVRGELYLRASELQKEGKKIIFTNVGNPHALGQRPLTFPRQVVALCQAPFLLDDPNVGLLFPADAIARAKHYLSMTPGGLGTSSCYL</sequence>
<dbReference type="InterPro" id="IPR015422">
    <property type="entry name" value="PyrdxlP-dep_Trfase_small"/>
</dbReference>
<dbReference type="PANTHER" id="PTHR11751">
    <property type="entry name" value="ALANINE AMINOTRANSFERASE"/>
    <property type="match status" value="1"/>
</dbReference>